<name>A0A2U2BY20_9PROT</name>
<dbReference type="InterPro" id="IPR044644">
    <property type="entry name" value="DinF-like"/>
</dbReference>
<keyword evidence="5 6" id="KW-0472">Membrane</keyword>
<feature type="transmembrane region" description="Helical" evidence="6">
    <location>
        <begin position="352"/>
        <end position="373"/>
    </location>
</feature>
<feature type="transmembrane region" description="Helical" evidence="6">
    <location>
        <begin position="266"/>
        <end position="287"/>
    </location>
</feature>
<dbReference type="OrthoDB" id="9789527at2"/>
<evidence type="ECO:0000256" key="6">
    <source>
        <dbReference type="SAM" id="Phobius"/>
    </source>
</evidence>
<feature type="transmembrane region" description="Helical" evidence="6">
    <location>
        <begin position="162"/>
        <end position="183"/>
    </location>
</feature>
<evidence type="ECO:0000256" key="4">
    <source>
        <dbReference type="ARBA" id="ARBA00022989"/>
    </source>
</evidence>
<dbReference type="GO" id="GO:0005886">
    <property type="term" value="C:plasma membrane"/>
    <property type="evidence" value="ECO:0007669"/>
    <property type="project" value="TreeGrafter"/>
</dbReference>
<evidence type="ECO:0000256" key="5">
    <source>
        <dbReference type="ARBA" id="ARBA00023136"/>
    </source>
</evidence>
<accession>A0A2U2BY20</accession>
<sequence length="436" mass="46023">MSAAVLTRRAVLAKAAPIMAANIATPIVGLVDVAVIGRTQDAAALAAVGLGALVFNALYWSLGFLRMGATALTAQADGRDEESEVRAVLVRGAGVGAALGLVFLLLQWPIREAGFAVFSGTAEVEGLGRAYFDARIWGAPAALAGFAVYGWLIGLGRTGFALALQIALNVVNAGLSILFVYGLDMGVSGVAAASASAQWIHLAAAGLIVAAVFRRRAPARLRHLLAPEALKRLFAVNRDIFLRTIALIAGFYWFNEASLREGAEVLAGNTILLQFISVFAFFLDAFAHVTEGAVGRAAGRKDWPALTRAFRLTSEQALAFGAGLGVVFLVFGETFIGLMTTDPQARAMATRFLPFCAAVPLIGMPSWQLDGLMIGTTRGPLMRNAMAASLAIYLALDFALRPAFGGEGLWLAFLGYYVARAGTLAVGWPGLRRDFR</sequence>
<dbReference type="RefSeq" id="WP_109252138.1">
    <property type="nucleotide sequence ID" value="NZ_QEXV01000001.1"/>
</dbReference>
<reference evidence="8" key="1">
    <citation type="submission" date="2018-05" db="EMBL/GenBank/DDBJ databases">
        <authorList>
            <person name="Liu B.-T."/>
        </authorList>
    </citation>
    <scope>NUCLEOTIDE SEQUENCE [LARGE SCALE GENOMIC DNA]</scope>
    <source>
        <strain evidence="8">WD6-1</strain>
    </source>
</reference>
<feature type="transmembrane region" description="Helical" evidence="6">
    <location>
        <begin position="317"/>
        <end position="340"/>
    </location>
</feature>
<dbReference type="InterPro" id="IPR002528">
    <property type="entry name" value="MATE_fam"/>
</dbReference>
<feature type="transmembrane region" description="Helical" evidence="6">
    <location>
        <begin position="189"/>
        <end position="213"/>
    </location>
</feature>
<comment type="similarity">
    <text evidence="2">Belongs to the multi antimicrobial extrusion (MATE) (TC 2.A.66.1) family.</text>
</comment>
<dbReference type="Proteomes" id="UP000245168">
    <property type="component" value="Unassembled WGS sequence"/>
</dbReference>
<dbReference type="NCBIfam" id="TIGR00797">
    <property type="entry name" value="matE"/>
    <property type="match status" value="1"/>
</dbReference>
<dbReference type="AlphaFoldDB" id="A0A2U2BY20"/>
<gene>
    <name evidence="7" type="ORF">DDZ18_04550</name>
</gene>
<comment type="subcellular location">
    <subcellularLocation>
        <location evidence="1">Membrane</location>
        <topology evidence="1">Multi-pass membrane protein</topology>
    </subcellularLocation>
</comment>
<feature type="transmembrane region" description="Helical" evidence="6">
    <location>
        <begin position="410"/>
        <end position="431"/>
    </location>
</feature>
<evidence type="ECO:0000313" key="8">
    <source>
        <dbReference type="Proteomes" id="UP000245168"/>
    </source>
</evidence>
<feature type="transmembrane region" description="Helical" evidence="6">
    <location>
        <begin position="42"/>
        <end position="67"/>
    </location>
</feature>
<dbReference type="Pfam" id="PF01554">
    <property type="entry name" value="MatE"/>
    <property type="match status" value="2"/>
</dbReference>
<organism evidence="7 8">
    <name type="scientific">Marinicauda salina</name>
    <dbReference type="NCBI Taxonomy" id="2135793"/>
    <lineage>
        <taxon>Bacteria</taxon>
        <taxon>Pseudomonadati</taxon>
        <taxon>Pseudomonadota</taxon>
        <taxon>Alphaproteobacteria</taxon>
        <taxon>Maricaulales</taxon>
        <taxon>Maricaulaceae</taxon>
        <taxon>Marinicauda</taxon>
    </lineage>
</organism>
<feature type="transmembrane region" description="Helical" evidence="6">
    <location>
        <begin position="136"/>
        <end position="155"/>
    </location>
</feature>
<evidence type="ECO:0000256" key="2">
    <source>
        <dbReference type="ARBA" id="ARBA00010199"/>
    </source>
</evidence>
<feature type="transmembrane region" description="Helical" evidence="6">
    <location>
        <begin position="88"/>
        <end position="110"/>
    </location>
</feature>
<keyword evidence="3 6" id="KW-0812">Transmembrane</keyword>
<proteinExistence type="inferred from homology"/>
<dbReference type="CDD" id="cd13136">
    <property type="entry name" value="MATE_DinF_like"/>
    <property type="match status" value="1"/>
</dbReference>
<evidence type="ECO:0000313" key="7">
    <source>
        <dbReference type="EMBL" id="PWE18864.1"/>
    </source>
</evidence>
<comment type="caution">
    <text evidence="7">The sequence shown here is derived from an EMBL/GenBank/DDBJ whole genome shotgun (WGS) entry which is preliminary data.</text>
</comment>
<feature type="transmembrane region" description="Helical" evidence="6">
    <location>
        <begin position="12"/>
        <end position="36"/>
    </location>
</feature>
<evidence type="ECO:0000256" key="1">
    <source>
        <dbReference type="ARBA" id="ARBA00004141"/>
    </source>
</evidence>
<protein>
    <submittedName>
        <fullName evidence="7">MATE family efflux transporter</fullName>
    </submittedName>
</protein>
<dbReference type="GO" id="GO:0042910">
    <property type="term" value="F:xenobiotic transmembrane transporter activity"/>
    <property type="evidence" value="ECO:0007669"/>
    <property type="project" value="InterPro"/>
</dbReference>
<keyword evidence="8" id="KW-1185">Reference proteome</keyword>
<evidence type="ECO:0000256" key="3">
    <source>
        <dbReference type="ARBA" id="ARBA00022692"/>
    </source>
</evidence>
<dbReference type="EMBL" id="QEXV01000001">
    <property type="protein sequence ID" value="PWE18864.1"/>
    <property type="molecule type" value="Genomic_DNA"/>
</dbReference>
<keyword evidence="4 6" id="KW-1133">Transmembrane helix</keyword>
<dbReference type="GO" id="GO:0015297">
    <property type="term" value="F:antiporter activity"/>
    <property type="evidence" value="ECO:0007669"/>
    <property type="project" value="InterPro"/>
</dbReference>
<dbReference type="PANTHER" id="PTHR42893:SF46">
    <property type="entry name" value="PROTEIN DETOXIFICATION 44, CHLOROPLASTIC"/>
    <property type="match status" value="1"/>
</dbReference>
<dbReference type="PANTHER" id="PTHR42893">
    <property type="entry name" value="PROTEIN DETOXIFICATION 44, CHLOROPLASTIC-RELATED"/>
    <property type="match status" value="1"/>
</dbReference>